<dbReference type="SMART" id="SM00086">
    <property type="entry name" value="PAC"/>
    <property type="match status" value="1"/>
</dbReference>
<feature type="domain" description="GGDEF" evidence="4">
    <location>
        <begin position="375"/>
        <end position="508"/>
    </location>
</feature>
<organism evidence="5 6">
    <name type="scientific">Alkalidesulfovibrio alkalitolerans DSM 16529</name>
    <dbReference type="NCBI Taxonomy" id="1121439"/>
    <lineage>
        <taxon>Bacteria</taxon>
        <taxon>Pseudomonadati</taxon>
        <taxon>Thermodesulfobacteriota</taxon>
        <taxon>Desulfovibrionia</taxon>
        <taxon>Desulfovibrionales</taxon>
        <taxon>Desulfovibrionaceae</taxon>
        <taxon>Alkalidesulfovibrio</taxon>
    </lineage>
</organism>
<evidence type="ECO:0000313" key="6">
    <source>
        <dbReference type="Proteomes" id="UP000014975"/>
    </source>
</evidence>
<dbReference type="InterPro" id="IPR000700">
    <property type="entry name" value="PAS-assoc_C"/>
</dbReference>
<feature type="domain" description="PAS" evidence="1">
    <location>
        <begin position="218"/>
        <end position="263"/>
    </location>
</feature>
<dbReference type="PANTHER" id="PTHR44757">
    <property type="entry name" value="DIGUANYLATE CYCLASE DGCP"/>
    <property type="match status" value="1"/>
</dbReference>
<dbReference type="Pfam" id="PF00563">
    <property type="entry name" value="EAL"/>
    <property type="match status" value="1"/>
</dbReference>
<dbReference type="SUPFAM" id="SSF55785">
    <property type="entry name" value="PYP-like sensor domain (PAS domain)"/>
    <property type="match status" value="1"/>
</dbReference>
<dbReference type="Pfam" id="PF13426">
    <property type="entry name" value="PAS_9"/>
    <property type="match status" value="1"/>
</dbReference>
<dbReference type="PROSITE" id="PS50113">
    <property type="entry name" value="PAC"/>
    <property type="match status" value="1"/>
</dbReference>
<evidence type="ECO:0000259" key="3">
    <source>
        <dbReference type="PROSITE" id="PS50883"/>
    </source>
</evidence>
<gene>
    <name evidence="5" type="ORF">dsat_2171</name>
</gene>
<dbReference type="OrthoDB" id="7673416at2"/>
<dbReference type="SUPFAM" id="SSF141868">
    <property type="entry name" value="EAL domain-like"/>
    <property type="match status" value="1"/>
</dbReference>
<sequence length="770" mass="84676">MPPSPECEENLAELRERIAYLETARRDILESLDLAAKSGDFRLSPGAFDGPPTMLREVAARVRRLLPVTSLAFWLVDEDTANFDLALCDPDGEARFMNGEFERLSDERIVALALNSERPVTAAGSGGCRHVVHALTTASRVRGLMIGRLADGAGGLPDASLALLTILLQGAASSLEGHELYKLLRTKNEALREGLRRLAVQEEALRGEVAARKAAQGKLELLAQAFVGSLEGMIVTDASGRILEVNPAFTVMTGLSAESVIRRRMRSFLAAAEGRDQFRLMIAELSARGRFEGEVTGRRADGRLFPVWLSASAVRGEDGRIVNYVAVFHDITERKEKEEQIRHQAQHDALTGLPNRTLLLDRLGVAMIRAMRRGCKVGVFFLDVDDFKRINDSMGHPVGDDLLRAVGQRLEQAMRGGDTVARLGGDEFVIMADDLRDQGDVARLCDRITSLFVEPFMAGGIEHHLTISMGVTVYPDDGDEPNMLIRNADLAMYKAKEGGKGRCHIYTPQLTRHAKKRLKLERLLRRAIEKDEIEVFYQPQVDFATGQVVGLEALARWRRKGTLVLPSEFVPLAEECGLIGAVGAVVLRQACIQGALVNGNGHRIRVAVNVSARQLEQSGLVETVTESLDRSGFSPELLEIEITETALMRNEDRARVVLENLRTMGVQVSIDDFGTGYSSLSHLRRFPIKALKIDRGFIQGLPADQNSASIVEAILSMAKSLGLFVVAEGIETPAHHDFLRSRGCDSYQGFLFSRPLPAAELEGFLNSRSR</sequence>
<accession>S7TFT6</accession>
<feature type="domain" description="PAC" evidence="2">
    <location>
        <begin position="291"/>
        <end position="343"/>
    </location>
</feature>
<dbReference type="InterPro" id="IPR029787">
    <property type="entry name" value="Nucleotide_cyclase"/>
</dbReference>
<dbReference type="PROSITE" id="PS50112">
    <property type="entry name" value="PAS"/>
    <property type="match status" value="1"/>
</dbReference>
<evidence type="ECO:0000259" key="1">
    <source>
        <dbReference type="PROSITE" id="PS50112"/>
    </source>
</evidence>
<dbReference type="SMART" id="SM00091">
    <property type="entry name" value="PAS"/>
    <property type="match status" value="1"/>
</dbReference>
<dbReference type="SMART" id="SM00267">
    <property type="entry name" value="GGDEF"/>
    <property type="match status" value="1"/>
</dbReference>
<dbReference type="FunFam" id="3.20.20.450:FF:000001">
    <property type="entry name" value="Cyclic di-GMP phosphodiesterase yahA"/>
    <property type="match status" value="1"/>
</dbReference>
<dbReference type="SUPFAM" id="SSF55073">
    <property type="entry name" value="Nucleotide cyclase"/>
    <property type="match status" value="1"/>
</dbReference>
<dbReference type="Pfam" id="PF00990">
    <property type="entry name" value="GGDEF"/>
    <property type="match status" value="1"/>
</dbReference>
<comment type="caution">
    <text evidence="5">The sequence shown here is derived from an EMBL/GenBank/DDBJ whole genome shotgun (WGS) entry which is preliminary data.</text>
</comment>
<dbReference type="eggNOG" id="COG5001">
    <property type="taxonomic scope" value="Bacteria"/>
</dbReference>
<dbReference type="AlphaFoldDB" id="S7TFT6"/>
<dbReference type="InterPro" id="IPR000160">
    <property type="entry name" value="GGDEF_dom"/>
</dbReference>
<dbReference type="InterPro" id="IPR035965">
    <property type="entry name" value="PAS-like_dom_sf"/>
</dbReference>
<proteinExistence type="predicted"/>
<dbReference type="InterPro" id="IPR035919">
    <property type="entry name" value="EAL_sf"/>
</dbReference>
<dbReference type="InterPro" id="IPR001633">
    <property type="entry name" value="EAL_dom"/>
</dbReference>
<evidence type="ECO:0000313" key="5">
    <source>
        <dbReference type="EMBL" id="EPR35470.1"/>
    </source>
</evidence>
<dbReference type="InterPro" id="IPR001610">
    <property type="entry name" value="PAC"/>
</dbReference>
<dbReference type="PATRIC" id="fig|1121439.3.peg.559"/>
<dbReference type="RefSeq" id="WP_020886057.1">
    <property type="nucleotide sequence ID" value="NZ_ATHI01000004.1"/>
</dbReference>
<protein>
    <submittedName>
        <fullName evidence="5">Diguanylate cyclase/phosphodiesterase with PAS/PAC sensor(S)</fullName>
    </submittedName>
</protein>
<dbReference type="InterPro" id="IPR000014">
    <property type="entry name" value="PAS"/>
</dbReference>
<dbReference type="STRING" id="1121439.dsat_2171"/>
<feature type="domain" description="EAL" evidence="3">
    <location>
        <begin position="517"/>
        <end position="769"/>
    </location>
</feature>
<reference evidence="5 6" key="1">
    <citation type="journal article" date="2013" name="Genome Announc.">
        <title>Draft genome sequences for three mercury-methylating, sulfate-reducing bacteria.</title>
        <authorList>
            <person name="Brown S.D."/>
            <person name="Hurt R.A.Jr."/>
            <person name="Gilmour C.C."/>
            <person name="Elias D.A."/>
        </authorList>
    </citation>
    <scope>NUCLEOTIDE SEQUENCE [LARGE SCALE GENOMIC DNA]</scope>
    <source>
        <strain evidence="5 6">DSM 16529</strain>
    </source>
</reference>
<dbReference type="PANTHER" id="PTHR44757:SF2">
    <property type="entry name" value="BIOFILM ARCHITECTURE MAINTENANCE PROTEIN MBAA"/>
    <property type="match status" value="1"/>
</dbReference>
<dbReference type="EMBL" id="ATHI01000004">
    <property type="protein sequence ID" value="EPR35470.1"/>
    <property type="molecule type" value="Genomic_DNA"/>
</dbReference>
<dbReference type="PROSITE" id="PS50887">
    <property type="entry name" value="GGDEF"/>
    <property type="match status" value="1"/>
</dbReference>
<dbReference type="Gene3D" id="3.30.450.20">
    <property type="entry name" value="PAS domain"/>
    <property type="match status" value="1"/>
</dbReference>
<evidence type="ECO:0000259" key="2">
    <source>
        <dbReference type="PROSITE" id="PS50113"/>
    </source>
</evidence>
<dbReference type="InterPro" id="IPR043128">
    <property type="entry name" value="Rev_trsase/Diguanyl_cyclase"/>
</dbReference>
<dbReference type="InterPro" id="IPR052155">
    <property type="entry name" value="Biofilm_reg_signaling"/>
</dbReference>
<name>S7TFT6_9BACT</name>
<evidence type="ECO:0000259" key="4">
    <source>
        <dbReference type="PROSITE" id="PS50887"/>
    </source>
</evidence>
<dbReference type="NCBIfam" id="TIGR00229">
    <property type="entry name" value="sensory_box"/>
    <property type="match status" value="1"/>
</dbReference>
<dbReference type="CDD" id="cd01948">
    <property type="entry name" value="EAL"/>
    <property type="match status" value="1"/>
</dbReference>
<dbReference type="Proteomes" id="UP000014975">
    <property type="component" value="Unassembled WGS sequence"/>
</dbReference>
<dbReference type="SMART" id="SM00052">
    <property type="entry name" value="EAL"/>
    <property type="match status" value="1"/>
</dbReference>
<dbReference type="Gene3D" id="3.30.70.270">
    <property type="match status" value="1"/>
</dbReference>
<dbReference type="PROSITE" id="PS50883">
    <property type="entry name" value="EAL"/>
    <property type="match status" value="1"/>
</dbReference>
<dbReference type="NCBIfam" id="TIGR00254">
    <property type="entry name" value="GGDEF"/>
    <property type="match status" value="1"/>
</dbReference>
<dbReference type="CDD" id="cd00130">
    <property type="entry name" value="PAS"/>
    <property type="match status" value="1"/>
</dbReference>
<dbReference type="Gene3D" id="3.20.20.450">
    <property type="entry name" value="EAL domain"/>
    <property type="match status" value="1"/>
</dbReference>
<keyword evidence="6" id="KW-1185">Reference proteome</keyword>
<dbReference type="CDD" id="cd01949">
    <property type="entry name" value="GGDEF"/>
    <property type="match status" value="1"/>
</dbReference>